<gene>
    <name evidence="3" type="ORF">IQ251_10135</name>
</gene>
<evidence type="ECO:0000259" key="2">
    <source>
        <dbReference type="Pfam" id="PF26610"/>
    </source>
</evidence>
<dbReference type="RefSeq" id="WP_193928240.1">
    <property type="nucleotide sequence ID" value="NZ_JADEYC010000015.1"/>
</dbReference>
<accession>A0A929B7R6</accession>
<protein>
    <recommendedName>
        <fullName evidence="2">YbbD head domain-containing protein</fullName>
    </recommendedName>
</protein>
<dbReference type="InterPro" id="IPR058827">
    <property type="entry name" value="YbbD_head"/>
</dbReference>
<feature type="chain" id="PRO_5038733457" description="YbbD head domain-containing protein" evidence="1">
    <location>
        <begin position="23"/>
        <end position="145"/>
    </location>
</feature>
<keyword evidence="4" id="KW-1185">Reference proteome</keyword>
<evidence type="ECO:0000256" key="1">
    <source>
        <dbReference type="SAM" id="SignalP"/>
    </source>
</evidence>
<dbReference type="PROSITE" id="PS51257">
    <property type="entry name" value="PROKAR_LIPOPROTEIN"/>
    <property type="match status" value="1"/>
</dbReference>
<proteinExistence type="predicted"/>
<dbReference type="Proteomes" id="UP000598360">
    <property type="component" value="Unassembled WGS sequence"/>
</dbReference>
<feature type="domain" description="YbbD head" evidence="2">
    <location>
        <begin position="31"/>
        <end position="81"/>
    </location>
</feature>
<evidence type="ECO:0000313" key="4">
    <source>
        <dbReference type="Proteomes" id="UP000598360"/>
    </source>
</evidence>
<evidence type="ECO:0000313" key="3">
    <source>
        <dbReference type="EMBL" id="MBE9374804.1"/>
    </source>
</evidence>
<organism evidence="3 4">
    <name type="scientific">Saccharopolyspora montiporae</name>
    <dbReference type="NCBI Taxonomy" id="2781240"/>
    <lineage>
        <taxon>Bacteria</taxon>
        <taxon>Bacillati</taxon>
        <taxon>Actinomycetota</taxon>
        <taxon>Actinomycetes</taxon>
        <taxon>Pseudonocardiales</taxon>
        <taxon>Pseudonocardiaceae</taxon>
        <taxon>Saccharopolyspora</taxon>
    </lineage>
</organism>
<name>A0A929B7R6_9PSEU</name>
<reference evidence="3" key="1">
    <citation type="submission" date="2020-10" db="EMBL/GenBank/DDBJ databases">
        <title>Diversity and distribution of actinomycetes associated with coral in the coast of Hainan.</title>
        <authorList>
            <person name="Li F."/>
        </authorList>
    </citation>
    <scope>NUCLEOTIDE SEQUENCE</scope>
    <source>
        <strain evidence="3">HNM0983</strain>
    </source>
</reference>
<dbReference type="AlphaFoldDB" id="A0A929B7R6"/>
<dbReference type="EMBL" id="JADEYC010000015">
    <property type="protein sequence ID" value="MBE9374804.1"/>
    <property type="molecule type" value="Genomic_DNA"/>
</dbReference>
<comment type="caution">
    <text evidence="3">The sequence shown here is derived from an EMBL/GenBank/DDBJ whole genome shotgun (WGS) entry which is preliminary data.</text>
</comment>
<sequence length="145" mass="14573">MARIRPLIGGLLLAGAAAGSGAAAGCGAGPEPVEVHYPSMAEVRSADGGAQSWVPAWIPDQATGIAIKYDLDTNARILRFDLGGAALPPGACTPGEPAAGSPELHADWFPHHPGGEQHLTCDAAATAVVVAGDTAYAWSPGDPEE</sequence>
<dbReference type="Pfam" id="PF26610">
    <property type="entry name" value="YbbD_head"/>
    <property type="match status" value="1"/>
</dbReference>
<keyword evidence="1" id="KW-0732">Signal</keyword>
<feature type="signal peptide" evidence="1">
    <location>
        <begin position="1"/>
        <end position="22"/>
    </location>
</feature>